<sequence>MSVLSQSDSVLCHAYDIQPLDLGLSAASWADWMKEDFADTARLVECEFEEFHSPKSFVCCIDVTTRKVVSVKRDSLILVAKEFDVKRKMVLTDIDGVLTRFDKSLNATYLQDGTKSQYTNLVDSVHAEATYVFNILRAISKNADIGVLTARGDSQRIPTELFLNEHLDSMYSLFMRGFGCNKMSAESLKVRMIQSCILPYYDVECFIEDTVRNVQKVNRILPHIKTMIVKH</sequence>
<keyword evidence="2" id="KW-1185">Reference proteome</keyword>
<evidence type="ECO:0000313" key="2">
    <source>
        <dbReference type="Proteomes" id="UP001268809"/>
    </source>
</evidence>
<evidence type="ECO:0008006" key="3">
    <source>
        <dbReference type="Google" id="ProtNLM"/>
    </source>
</evidence>
<dbReference type="EMBL" id="OQ845957">
    <property type="protein sequence ID" value="WMU95572.1"/>
    <property type="molecule type" value="Genomic_DNA"/>
</dbReference>
<name>A0AA51YF81_9CAUD</name>
<reference evidence="1 2" key="1">
    <citation type="submission" date="2023-04" db="EMBL/GenBank/DDBJ databases">
        <authorList>
            <person name="Wang C."/>
            <person name="Guo Z."/>
            <person name="Wang M."/>
            <person name="Wang X."/>
            <person name="Ji F."/>
            <person name="Zhao J."/>
            <person name="Zeng J."/>
            <person name="Zuo J."/>
        </authorList>
    </citation>
    <scope>NUCLEOTIDE SEQUENCE [LARGE SCALE GENOMIC DNA]</scope>
</reference>
<protein>
    <recommendedName>
        <fullName evidence="3">Polynucleotide kinase</fullName>
    </recommendedName>
</protein>
<organism evidence="1 2">
    <name type="scientific">Escherichia phage pEC-M719-6WT.1</name>
    <dbReference type="NCBI Taxonomy" id="3056220"/>
    <lineage>
        <taxon>Viruses</taxon>
        <taxon>Duplodnaviria</taxon>
        <taxon>Heunggongvirae</taxon>
        <taxon>Uroviricota</taxon>
        <taxon>Caudoviricetes</taxon>
        <taxon>Andersonviridae</taxon>
        <taxon>Ounavirinae</taxon>
        <taxon>Mooglevirus</taxon>
        <taxon>Mooglevirus M7196WT1</taxon>
    </lineage>
</organism>
<dbReference type="Proteomes" id="UP001268809">
    <property type="component" value="Segment"/>
</dbReference>
<evidence type="ECO:0000313" key="1">
    <source>
        <dbReference type="EMBL" id="WMU95572.1"/>
    </source>
</evidence>
<dbReference type="InterPro" id="IPR023214">
    <property type="entry name" value="HAD_sf"/>
</dbReference>
<dbReference type="Gene3D" id="3.40.50.1000">
    <property type="entry name" value="HAD superfamily/HAD-like"/>
    <property type="match status" value="1"/>
</dbReference>
<accession>A0AA51YF81</accession>
<proteinExistence type="predicted"/>